<protein>
    <submittedName>
        <fullName evidence="2">Uncharacterized protein</fullName>
    </submittedName>
</protein>
<gene>
    <name evidence="2" type="ORF">CORMATOL_02573</name>
</gene>
<dbReference type="AlphaFoldDB" id="C0E6E0"/>
<organism evidence="2 3">
    <name type="scientific">Corynebacterium matruchotii ATCC 33806</name>
    <dbReference type="NCBI Taxonomy" id="566549"/>
    <lineage>
        <taxon>Bacteria</taxon>
        <taxon>Bacillati</taxon>
        <taxon>Actinomycetota</taxon>
        <taxon>Actinomycetes</taxon>
        <taxon>Mycobacteriales</taxon>
        <taxon>Corynebacteriaceae</taxon>
        <taxon>Corynebacterium</taxon>
    </lineage>
</organism>
<feature type="region of interest" description="Disordered" evidence="1">
    <location>
        <begin position="28"/>
        <end position="143"/>
    </location>
</feature>
<comment type="caution">
    <text evidence="2">The sequence shown here is derived from an EMBL/GenBank/DDBJ whole genome shotgun (WGS) entry which is preliminary data.</text>
</comment>
<dbReference type="Proteomes" id="UP000006247">
    <property type="component" value="Unassembled WGS sequence"/>
</dbReference>
<name>C0E6E0_9CORY</name>
<sequence length="143" mass="15268">MFFVLAAIIVAGLGGYLLYLDARRKRAQVADDSELYDDSARDYGPDPIEPAGDEAEAFADHHDFDVGQGPVRETDYGQPVSPKPAARPAQPASRRGSAYGPNSGRPNLPNQSNQQPGRSSQSGGQAGQQNQPGQPGQRRPRPA</sequence>
<reference evidence="2 3" key="1">
    <citation type="submission" date="2009-01" db="EMBL/GenBank/DDBJ databases">
        <authorList>
            <person name="Fulton L."/>
            <person name="Clifton S."/>
            <person name="Chinwalla A.T."/>
            <person name="Mitreva M."/>
            <person name="Sodergren E."/>
            <person name="Weinstock G."/>
            <person name="Clifton S."/>
            <person name="Dooling D.J."/>
            <person name="Fulton B."/>
            <person name="Minx P."/>
            <person name="Pepin K.H."/>
            <person name="Johnson M."/>
            <person name="Bhonagiri V."/>
            <person name="Nash W.E."/>
            <person name="Mardis E.R."/>
            <person name="Wilson R.K."/>
        </authorList>
    </citation>
    <scope>NUCLEOTIDE SEQUENCE [LARGE SCALE GENOMIC DNA]</scope>
    <source>
        <strain evidence="2 3">ATCC 33806</strain>
    </source>
</reference>
<dbReference type="HOGENOM" id="CLU_1819827_0_0_11"/>
<feature type="compositionally biased region" description="Low complexity" evidence="1">
    <location>
        <begin position="109"/>
        <end position="137"/>
    </location>
</feature>
<evidence type="ECO:0000256" key="1">
    <source>
        <dbReference type="SAM" id="MobiDB-lite"/>
    </source>
</evidence>
<accession>C0E6E0</accession>
<dbReference type="EMBL" id="ACEB01000042">
    <property type="protein sequence ID" value="EEG25981.1"/>
    <property type="molecule type" value="Genomic_DNA"/>
</dbReference>
<proteinExistence type="predicted"/>
<evidence type="ECO:0000313" key="2">
    <source>
        <dbReference type="EMBL" id="EEG25981.1"/>
    </source>
</evidence>
<feature type="compositionally biased region" description="Low complexity" evidence="1">
    <location>
        <begin position="83"/>
        <end position="98"/>
    </location>
</feature>
<feature type="non-terminal residue" evidence="2">
    <location>
        <position position="143"/>
    </location>
</feature>
<evidence type="ECO:0000313" key="3">
    <source>
        <dbReference type="Proteomes" id="UP000006247"/>
    </source>
</evidence>